<dbReference type="InterPro" id="IPR057326">
    <property type="entry name" value="KR_dom"/>
</dbReference>
<keyword evidence="5" id="KW-0012">Acyltransferase</keyword>
<dbReference type="InterPro" id="IPR042104">
    <property type="entry name" value="PKS_dehydratase_sf"/>
</dbReference>
<dbReference type="PANTHER" id="PTHR43775:SF18">
    <property type="entry name" value="ENZYME, PUTATIVE (JCVI)-RELATED"/>
    <property type="match status" value="1"/>
</dbReference>
<dbReference type="Gene3D" id="3.40.47.10">
    <property type="match status" value="1"/>
</dbReference>
<dbReference type="FunFam" id="3.40.50.720:FF:000209">
    <property type="entry name" value="Polyketide synthase Pks12"/>
    <property type="match status" value="1"/>
</dbReference>
<gene>
    <name evidence="11" type="ORF">APUU_61049A</name>
</gene>
<dbReference type="Gene3D" id="3.10.129.110">
    <property type="entry name" value="Polyketide synthase dehydratase"/>
    <property type="match status" value="1"/>
</dbReference>
<feature type="domain" description="PKS/mFAS DH" evidence="10">
    <location>
        <begin position="951"/>
        <end position="1260"/>
    </location>
</feature>
<dbReference type="GO" id="GO:0044550">
    <property type="term" value="P:secondary metabolite biosynthetic process"/>
    <property type="evidence" value="ECO:0007669"/>
    <property type="project" value="UniProtKB-ARBA"/>
</dbReference>
<dbReference type="Gene3D" id="3.40.50.150">
    <property type="entry name" value="Vaccinia Virus protein VP39"/>
    <property type="match status" value="1"/>
</dbReference>
<feature type="region of interest" description="Disordered" evidence="7">
    <location>
        <begin position="1"/>
        <end position="23"/>
    </location>
</feature>
<dbReference type="Pfam" id="PF14765">
    <property type="entry name" value="PS-DH"/>
    <property type="match status" value="1"/>
</dbReference>
<dbReference type="InterPro" id="IPR049552">
    <property type="entry name" value="PKS_DH_N"/>
</dbReference>
<dbReference type="InterPro" id="IPR029063">
    <property type="entry name" value="SAM-dependent_MTases_sf"/>
</dbReference>
<dbReference type="Gene3D" id="3.90.180.10">
    <property type="entry name" value="Medium-chain alcohol dehydrogenases, catalytic domain"/>
    <property type="match status" value="1"/>
</dbReference>
<dbReference type="Pfam" id="PF16197">
    <property type="entry name" value="KAsynt_C_assoc"/>
    <property type="match status" value="1"/>
</dbReference>
<dbReference type="Pfam" id="PF00109">
    <property type="entry name" value="ketoacyl-synt"/>
    <property type="match status" value="1"/>
</dbReference>
<dbReference type="PANTHER" id="PTHR43775">
    <property type="entry name" value="FATTY ACID SYNTHASE"/>
    <property type="match status" value="1"/>
</dbReference>
<reference evidence="11" key="1">
    <citation type="submission" date="2021-01" db="EMBL/GenBank/DDBJ databases">
        <authorList>
            <consortium name="Aspergillus puulaauensis MK2 genome sequencing consortium"/>
            <person name="Kazuki M."/>
            <person name="Futagami T."/>
        </authorList>
    </citation>
    <scope>NUCLEOTIDE SEQUENCE</scope>
    <source>
        <strain evidence="11">MK2</strain>
    </source>
</reference>
<dbReference type="Pfam" id="PF23114">
    <property type="entry name" value="NAD-bd_HRPKS_sdrA"/>
    <property type="match status" value="1"/>
</dbReference>
<dbReference type="PROSITE" id="PS52004">
    <property type="entry name" value="KS3_2"/>
    <property type="match status" value="1"/>
</dbReference>
<dbReference type="GO" id="GO:0031177">
    <property type="term" value="F:phosphopantetheine binding"/>
    <property type="evidence" value="ECO:0007669"/>
    <property type="project" value="InterPro"/>
</dbReference>
<dbReference type="Gene3D" id="1.10.1200.10">
    <property type="entry name" value="ACP-like"/>
    <property type="match status" value="1"/>
</dbReference>
<evidence type="ECO:0000256" key="2">
    <source>
        <dbReference type="ARBA" id="ARBA00022553"/>
    </source>
</evidence>
<dbReference type="InterPro" id="IPR050091">
    <property type="entry name" value="PKS_NRPS_Biosynth_Enz"/>
</dbReference>
<dbReference type="SMART" id="SM00825">
    <property type="entry name" value="PKS_KS"/>
    <property type="match status" value="1"/>
</dbReference>
<dbReference type="GO" id="GO:1901336">
    <property type="term" value="P:lactone biosynthetic process"/>
    <property type="evidence" value="ECO:0007669"/>
    <property type="project" value="UniProtKB-ARBA"/>
</dbReference>
<dbReference type="Pfam" id="PF08659">
    <property type="entry name" value="KR"/>
    <property type="match status" value="1"/>
</dbReference>
<dbReference type="SMART" id="SM00823">
    <property type="entry name" value="PKS_PP"/>
    <property type="match status" value="1"/>
</dbReference>
<dbReference type="Pfam" id="PF13602">
    <property type="entry name" value="ADH_zinc_N_2"/>
    <property type="match status" value="1"/>
</dbReference>
<dbReference type="SUPFAM" id="SSF50129">
    <property type="entry name" value="GroES-like"/>
    <property type="match status" value="1"/>
</dbReference>
<dbReference type="Proteomes" id="UP000654913">
    <property type="component" value="Chromosome 6"/>
</dbReference>
<dbReference type="SUPFAM" id="SSF55048">
    <property type="entry name" value="Probable ACP-binding domain of malonyl-CoA ACP transacylase"/>
    <property type="match status" value="1"/>
</dbReference>
<dbReference type="InterPro" id="IPR020807">
    <property type="entry name" value="PKS_DH"/>
</dbReference>
<dbReference type="Pfam" id="PF00550">
    <property type="entry name" value="PP-binding"/>
    <property type="match status" value="1"/>
</dbReference>
<dbReference type="SMART" id="SM00829">
    <property type="entry name" value="PKS_ER"/>
    <property type="match status" value="1"/>
</dbReference>
<feature type="domain" description="Carrier" evidence="8">
    <location>
        <begin position="2316"/>
        <end position="2392"/>
    </location>
</feature>
<feature type="region of interest" description="C-terminal hotdog fold" evidence="6">
    <location>
        <begin position="1101"/>
        <end position="1260"/>
    </location>
</feature>
<keyword evidence="4" id="KW-0511">Multifunctional enzyme</keyword>
<dbReference type="SUPFAM" id="SSF53901">
    <property type="entry name" value="Thiolase-like"/>
    <property type="match status" value="1"/>
</dbReference>
<dbReference type="InterPro" id="IPR036291">
    <property type="entry name" value="NAD(P)-bd_dom_sf"/>
</dbReference>
<keyword evidence="3" id="KW-0808">Transferase</keyword>
<dbReference type="InterPro" id="IPR014030">
    <property type="entry name" value="Ketoacyl_synth_N"/>
</dbReference>
<dbReference type="InterPro" id="IPR001227">
    <property type="entry name" value="Ac_transferase_dom_sf"/>
</dbReference>
<keyword evidence="2" id="KW-0597">Phosphoprotein</keyword>
<dbReference type="InterPro" id="IPR032821">
    <property type="entry name" value="PKS_assoc"/>
</dbReference>
<feature type="region of interest" description="Disordered" evidence="7">
    <location>
        <begin position="61"/>
        <end position="80"/>
    </location>
</feature>
<dbReference type="InterPro" id="IPR016039">
    <property type="entry name" value="Thiolase-like"/>
</dbReference>
<dbReference type="Pfam" id="PF21089">
    <property type="entry name" value="PKS_DH_N"/>
    <property type="match status" value="1"/>
</dbReference>
<keyword evidence="1" id="KW-0596">Phosphopantetheine</keyword>
<evidence type="ECO:0000259" key="9">
    <source>
        <dbReference type="PROSITE" id="PS52004"/>
    </source>
</evidence>
<dbReference type="InterPro" id="IPR020806">
    <property type="entry name" value="PKS_PP-bd"/>
</dbReference>
<dbReference type="GeneID" id="64977998"/>
<dbReference type="InterPro" id="IPR056501">
    <property type="entry name" value="NAD-bd_HRPKS_sdrA"/>
</dbReference>
<dbReference type="InterPro" id="IPR016036">
    <property type="entry name" value="Malonyl_transacylase_ACP-bd"/>
</dbReference>
<dbReference type="Pfam" id="PF08240">
    <property type="entry name" value="ADH_N"/>
    <property type="match status" value="1"/>
</dbReference>
<dbReference type="SMART" id="SM00822">
    <property type="entry name" value="PKS_KR"/>
    <property type="match status" value="1"/>
</dbReference>
<dbReference type="SUPFAM" id="SSF51735">
    <property type="entry name" value="NAD(P)-binding Rossmann-fold domains"/>
    <property type="match status" value="3"/>
</dbReference>
<dbReference type="SUPFAM" id="SSF53335">
    <property type="entry name" value="S-adenosyl-L-methionine-dependent methyltransferases"/>
    <property type="match status" value="1"/>
</dbReference>
<dbReference type="GO" id="GO:0006633">
    <property type="term" value="P:fatty acid biosynthetic process"/>
    <property type="evidence" value="ECO:0007669"/>
    <property type="project" value="TreeGrafter"/>
</dbReference>
<evidence type="ECO:0000259" key="8">
    <source>
        <dbReference type="PROSITE" id="PS50075"/>
    </source>
</evidence>
<evidence type="ECO:0000313" key="11">
    <source>
        <dbReference type="EMBL" id="BCS28001.1"/>
    </source>
</evidence>
<dbReference type="InterPro" id="IPR011032">
    <property type="entry name" value="GroES-like_sf"/>
</dbReference>
<sequence>MVINHSGGSDHYSASSEPLQAPKAPYRQEPVAVVGFGNRLPGQSDNPTKLWELLERGGVAGNEPPKSRWSLQGHFDGSRKPHTVRTPGAMFVENVDAADFDAGFFNISTADAISIDPQQRQLLEVVYEGIENAGLCLEKLSGAEYGCFVGSYAVDYQDIQMRDPEDRVDGMTIGVGRAILSNRISHFLNIKGPSMTIDTACSGSLVALDVACRYLQAGQIEGAIVAASNLYLCPEQNQDMGAMRAASSFSGKCHTFDAKADGYCKAEGINAVIIKRLSDAQRDGDPIRAVIRGTATNSDGWTPGIASPNAQAQTVAMRAAFSAANITDLNQIGYLEAHGTGTLAGDPIEISAASSVFAPSRSPGNPLIVGSIKSNIGHSENAAGISGLLKAIMAVERGIIPGTPTFIDPNPKIDFELLKVKASRTAIAWPDMPSRIASVNSFGYGGSNAHVVLQDAGSFLRTSETAYTSSFAQGDSFFDDDDDERLPTRPQVLAFSANDEDSLKRYIKDLQKHLLNPRVSIKLPDLAYTLARRTRLFNRGFLIAKGTHLDDTALVVGKRSPEPPRIGFVFTGQGAQWSQMGKGIVDLFPQSHSILARLDKALQSLPTPPSWSLLSELVQVRSPEHLRLPEFSQPLVTALQLAMFDVLRSWGVEAQSVVGHSSGEIAAACAAGLLTPEDAIKVAFLRGQAAKELQETAQAGVGMMAVGLGPEEAAKYIGDSAHAVQIACFNSPSSVTLSGIVEHLNEVKDRLQQDGHFARLLQVNLAYHSKYMSEIGDRYLALLHESCGTPLPGSDGVQMFSSVLGSEMQQPADPLYWKTNMVSPVRFSEACAALLSGKDAADFLIEVGPSGALAGPVAQIKKSLAGQGGNVQYVAASKRGADSVLSLFDVAGRLFLSGGDIELNKVNQDPAAITRPAIIVDLPNYAWNHQTKHWYESDASREWRYRNFVHHDLLGSKILNSPWQAPTFRKTLDLKDVPWLIDHKMGSEIVFPGAAFCAMAIEAIYQSVQMTRPVEGLTRADQLRYRLRNIKFEKALVLEENSPAKVTLTLAPHPGTKDSWYDFRVVSHRDENKNDHCHGLIRIEDYEAVEFGSSTELAPLQAPTKAAVWYKALADAGYGFGPAFIRHLETESVAGERRSRSLVSLVEPQSKWDPQSIYPMHPAPMDGCFQTVTPSAVAGIRSSIDGVLVPAIIDELIINPVKTRPEVGLSCTTSEYVGKGRLDDNKNYMSGCTVYDPETGAQLLKLTGLRYNRLLTSDKAMSLQTFTCSEWKPDISLLAQEQYQELPADKNTTSRISTVVELISHKTPRLSVLEANMTKGDTSSLWLQPGNPYARAAYKRFLFSSSDANALVTAQEKHQSAKASSFELLDLAKPDLPARETLFDFVIAKRDAFPPEELSVVAKNARALLSPSGYLLLVESFPAHVEDTSTYVNGHTSLDQIPKILEDAGFASAIHVPCDSSQWAFLCRASTEDEGIEEEQDTGAIAKPTAVDFVRLRSDPASATAINNTKLALNARGWTLNEHRHPFGTPPQGATVLILDEISQPVLSTVSPGEWDAIKDLITTQRCKILWVTAGSQFEVTQPDNAMVHGFFRTIRAEDPSLRLTTLDVESAEGAATVHAIDRILTTLAKPAPKTQVDNEYAERGGIIHVNRITVDEEVNRLKRAELEGADLQVQSLHDMRATARLRAERVGTLDSLHYGEISTAEPPHIKDGCLEVEIYAAGLNFKDVAVTMGIVPENEHLLGVEGAGIVRRAAKGVPFVPGDRVVVFEKGCFANRIQVTKERAHLLPESMSFEDAATLMGVYLTSLYSLFNLANLQQGQSVLIHSAAGGIGISSIQLAQYKGAEIYVTVGTDDKRQFLHENFGIPYERMFSSRSTRFASQIMAATNGKGIDVILNSLTGDLLDESWRICAAGGIMVEIGKKDVLDRNKLSMEPFDRNCSFRALDFSHKTISDALIADLMTRIFLLYEGGHIKPIHPIKTFPFEDIPAAFAYMRGGRHIGKIVISNGEKAKIDVPVRPAPRVLSLSDNLSYLIVGGLRGLCGSLAVHMAKHGAKHIIALSRSGCDDERSQVVVKNCNSFGCNVYGAKGDVSNWDDVLRVFQEASIPIGGVIQGAMLLRDKPYETMTVEEYHATVASKVQGTWNLHRAALQERSNLDFFTMLSSISGVVGQKGQANYSAANVFLDAFAVYRQSLGLAANSTNLGVIEDVGYVAEQGGMLQHFDTGLWTGINEKVLRKILEYAIWQQTAPIDKRTSPQLITGIAVPLPDDAEIGRDARFAKLFIGSDSGNVDKSGDAANKEIQAFFLLLKAGADATALLNACVDVVNKQFTKMLRLPEPMEPAKPLTVYGLDSLSAVEFRNWLRTELGAELSTLEITSASSLFSLCEKIIIKIAKAAS</sequence>
<evidence type="ECO:0000256" key="7">
    <source>
        <dbReference type="SAM" id="MobiDB-lite"/>
    </source>
</evidence>
<evidence type="ECO:0000259" key="10">
    <source>
        <dbReference type="PROSITE" id="PS52019"/>
    </source>
</evidence>
<dbReference type="Gene3D" id="3.40.366.10">
    <property type="entry name" value="Malonyl-Coenzyme A Acyl Carrier Protein, domain 2"/>
    <property type="match status" value="1"/>
</dbReference>
<evidence type="ECO:0000256" key="6">
    <source>
        <dbReference type="PROSITE-ProRule" id="PRU01363"/>
    </source>
</evidence>
<protein>
    <submittedName>
        <fullName evidence="11">Type I iterative PKS</fullName>
    </submittedName>
</protein>
<dbReference type="CDD" id="cd00833">
    <property type="entry name" value="PKS"/>
    <property type="match status" value="1"/>
</dbReference>
<dbReference type="InterPro" id="IPR049900">
    <property type="entry name" value="PKS_mFAS_DH"/>
</dbReference>
<evidence type="ECO:0000256" key="4">
    <source>
        <dbReference type="ARBA" id="ARBA00023268"/>
    </source>
</evidence>
<dbReference type="KEGG" id="apuu:APUU_61049A"/>
<dbReference type="CDD" id="cd05195">
    <property type="entry name" value="enoyl_red"/>
    <property type="match status" value="1"/>
</dbReference>
<dbReference type="InterPro" id="IPR013968">
    <property type="entry name" value="PKS_KR"/>
</dbReference>
<dbReference type="InterPro" id="IPR049551">
    <property type="entry name" value="PKS_DH_C"/>
</dbReference>
<feature type="domain" description="Ketosynthase family 3 (KS3)" evidence="9">
    <location>
        <begin position="28"/>
        <end position="455"/>
    </location>
</feature>
<name>A0A7R8AR14_9EURO</name>
<dbReference type="InterPro" id="IPR009081">
    <property type="entry name" value="PP-bd_ACP"/>
</dbReference>
<evidence type="ECO:0000313" key="12">
    <source>
        <dbReference type="Proteomes" id="UP000654913"/>
    </source>
</evidence>
<dbReference type="InterPro" id="IPR016035">
    <property type="entry name" value="Acyl_Trfase/lysoPLipase"/>
</dbReference>
<organism evidence="11 12">
    <name type="scientific">Aspergillus puulaauensis</name>
    <dbReference type="NCBI Taxonomy" id="1220207"/>
    <lineage>
        <taxon>Eukaryota</taxon>
        <taxon>Fungi</taxon>
        <taxon>Dikarya</taxon>
        <taxon>Ascomycota</taxon>
        <taxon>Pezizomycotina</taxon>
        <taxon>Eurotiomycetes</taxon>
        <taxon>Eurotiomycetidae</taxon>
        <taxon>Eurotiales</taxon>
        <taxon>Aspergillaceae</taxon>
        <taxon>Aspergillus</taxon>
    </lineage>
</organism>
<dbReference type="PROSITE" id="PS52019">
    <property type="entry name" value="PKS_MFAS_DH"/>
    <property type="match status" value="1"/>
</dbReference>
<dbReference type="SMART" id="SM00827">
    <property type="entry name" value="PKS_AT"/>
    <property type="match status" value="1"/>
</dbReference>
<dbReference type="InterPro" id="IPR020841">
    <property type="entry name" value="PKS_Beta-ketoAc_synthase_dom"/>
</dbReference>
<dbReference type="InterPro" id="IPR036736">
    <property type="entry name" value="ACP-like_sf"/>
</dbReference>
<dbReference type="SMART" id="SM00826">
    <property type="entry name" value="PKS_DH"/>
    <property type="match status" value="1"/>
</dbReference>
<dbReference type="GO" id="GO:0016491">
    <property type="term" value="F:oxidoreductase activity"/>
    <property type="evidence" value="ECO:0007669"/>
    <property type="project" value="InterPro"/>
</dbReference>
<feature type="active site" description="Proton acceptor; for dehydratase activity" evidence="6">
    <location>
        <position position="983"/>
    </location>
</feature>
<proteinExistence type="predicted"/>
<feature type="active site" description="Proton donor; for dehydratase activity" evidence="6">
    <location>
        <position position="1166"/>
    </location>
</feature>
<dbReference type="InterPro" id="IPR014043">
    <property type="entry name" value="Acyl_transferase_dom"/>
</dbReference>
<evidence type="ECO:0000256" key="1">
    <source>
        <dbReference type="ARBA" id="ARBA00022450"/>
    </source>
</evidence>
<dbReference type="SUPFAM" id="SSF47336">
    <property type="entry name" value="ACP-like"/>
    <property type="match status" value="1"/>
</dbReference>
<feature type="region of interest" description="N-terminal hotdog fold" evidence="6">
    <location>
        <begin position="951"/>
        <end position="1088"/>
    </location>
</feature>
<dbReference type="RefSeq" id="XP_041560187.1">
    <property type="nucleotide sequence ID" value="XM_041694348.1"/>
</dbReference>
<dbReference type="EMBL" id="AP024448">
    <property type="protein sequence ID" value="BCS28001.1"/>
    <property type="molecule type" value="Genomic_DNA"/>
</dbReference>
<dbReference type="InterPro" id="IPR013154">
    <property type="entry name" value="ADH-like_N"/>
</dbReference>
<accession>A0A7R8AR14</accession>
<evidence type="ECO:0000256" key="3">
    <source>
        <dbReference type="ARBA" id="ARBA00022679"/>
    </source>
</evidence>
<dbReference type="Gene3D" id="3.40.50.720">
    <property type="entry name" value="NAD(P)-binding Rossmann-like Domain"/>
    <property type="match status" value="3"/>
</dbReference>
<dbReference type="InterPro" id="IPR014031">
    <property type="entry name" value="Ketoacyl_synth_C"/>
</dbReference>
<dbReference type="OrthoDB" id="329835at2759"/>
<dbReference type="PROSITE" id="PS50075">
    <property type="entry name" value="CARRIER"/>
    <property type="match status" value="1"/>
</dbReference>
<dbReference type="SUPFAM" id="SSF52151">
    <property type="entry name" value="FabD/lysophospholipase-like"/>
    <property type="match status" value="1"/>
</dbReference>
<evidence type="ECO:0000256" key="5">
    <source>
        <dbReference type="ARBA" id="ARBA00023315"/>
    </source>
</evidence>
<dbReference type="Pfam" id="PF02801">
    <property type="entry name" value="Ketoacyl-synt_C"/>
    <property type="match status" value="1"/>
</dbReference>
<dbReference type="Pfam" id="PF00698">
    <property type="entry name" value="Acyl_transf_1"/>
    <property type="match status" value="1"/>
</dbReference>
<dbReference type="GO" id="GO:0004312">
    <property type="term" value="F:fatty acid synthase activity"/>
    <property type="evidence" value="ECO:0007669"/>
    <property type="project" value="TreeGrafter"/>
</dbReference>
<dbReference type="InterPro" id="IPR020843">
    <property type="entry name" value="ER"/>
</dbReference>
<reference evidence="11" key="2">
    <citation type="submission" date="2021-02" db="EMBL/GenBank/DDBJ databases">
        <title>Aspergillus puulaauensis MK2 genome sequence.</title>
        <authorList>
            <person name="Futagami T."/>
            <person name="Mori K."/>
            <person name="Kadooka C."/>
            <person name="Tanaka T."/>
        </authorList>
    </citation>
    <scope>NUCLEOTIDE SEQUENCE</scope>
    <source>
        <strain evidence="11">MK2</strain>
    </source>
</reference>
<keyword evidence="12" id="KW-1185">Reference proteome</keyword>